<dbReference type="EMBL" id="FMWP01000094">
    <property type="protein sequence ID" value="SCZ98067.1"/>
    <property type="molecule type" value="Genomic_DNA"/>
</dbReference>
<evidence type="ECO:0000313" key="2">
    <source>
        <dbReference type="EMBL" id="SCZ98067.1"/>
    </source>
</evidence>
<dbReference type="AlphaFoldDB" id="A0A2X0LFC2"/>
<gene>
    <name evidence="2" type="ORF">BZ3500_MVSOF-1268-A1-R1_CHR3-3G06552</name>
</gene>
<feature type="compositionally biased region" description="Basic and acidic residues" evidence="1">
    <location>
        <begin position="313"/>
        <end position="323"/>
    </location>
</feature>
<proteinExistence type="predicted"/>
<name>A0A2X0LFC2_9BASI</name>
<keyword evidence="3" id="KW-1185">Reference proteome</keyword>
<dbReference type="Proteomes" id="UP000249723">
    <property type="component" value="Unassembled WGS sequence"/>
</dbReference>
<reference evidence="3" key="1">
    <citation type="submission" date="2016-10" db="EMBL/GenBank/DDBJ databases">
        <authorList>
            <person name="Jeantristanb JTB J.-T."/>
            <person name="Ricardo R."/>
        </authorList>
    </citation>
    <scope>NUCLEOTIDE SEQUENCE [LARGE SCALE GENOMIC DNA]</scope>
</reference>
<feature type="region of interest" description="Disordered" evidence="1">
    <location>
        <begin position="313"/>
        <end position="334"/>
    </location>
</feature>
<protein>
    <submittedName>
        <fullName evidence="2">BZ3500_MvSof-1268-A1-R1_Chr3-3g06552 protein</fullName>
    </submittedName>
</protein>
<sequence length="334" mass="37060">MNPVQTEAQASPSFSLLLFTPYPSPLIPSPIMKEAPTQLADGERTALSDTAQVVVTMLGKCRLIDLSTGMPPCNKSASSSQHPKGSSWKLCNEYGTSCSMQHSYGFDNSLQHVFVECQPSSCFPPPSIGDCIPGAPTVACLGKRHRCPQTPLILQQRSRRKQATGKYSGRIDFVRLRIRVHGTLDKNRLWFRGLRLTIPWQILNGSVRGSDRRVGRKSEAMPSRYSTARFGGVTVVLAGDPKNPLFQVIACTNCRRLHHGMLTSGGKLIAEKVEYFRHRAILAPKDSQVDQINDMPGFGRRKRRRITVLDRVSSESQHRRDGVAPHSTRVLTTV</sequence>
<organism evidence="2 3">
    <name type="scientific">Microbotryum saponariae</name>
    <dbReference type="NCBI Taxonomy" id="289078"/>
    <lineage>
        <taxon>Eukaryota</taxon>
        <taxon>Fungi</taxon>
        <taxon>Dikarya</taxon>
        <taxon>Basidiomycota</taxon>
        <taxon>Pucciniomycotina</taxon>
        <taxon>Microbotryomycetes</taxon>
        <taxon>Microbotryales</taxon>
        <taxon>Microbotryaceae</taxon>
        <taxon>Microbotryum</taxon>
    </lineage>
</organism>
<evidence type="ECO:0000313" key="3">
    <source>
        <dbReference type="Proteomes" id="UP000249723"/>
    </source>
</evidence>
<accession>A0A2X0LFC2</accession>
<evidence type="ECO:0000256" key="1">
    <source>
        <dbReference type="SAM" id="MobiDB-lite"/>
    </source>
</evidence>